<protein>
    <submittedName>
        <fullName evidence="2">Uncharacterized protein</fullName>
    </submittedName>
</protein>
<evidence type="ECO:0000313" key="2">
    <source>
        <dbReference type="EMBL" id="RVW57357.1"/>
    </source>
</evidence>
<dbReference type="Proteomes" id="UP000288805">
    <property type="component" value="Unassembled WGS sequence"/>
</dbReference>
<proteinExistence type="predicted"/>
<sequence>MGGPGSGSCSSSGEEDGDADWKAAIDSVSASPPPLHSSGFAAAQRFSRIHGWHKQHKSFCDIIENTLVMVEDLIHISDNEKTNEGGIRLFKHASSRIVFDHMDKIQQPRKRPRILPGNEIDEKSKKV</sequence>
<evidence type="ECO:0000313" key="3">
    <source>
        <dbReference type="Proteomes" id="UP000288805"/>
    </source>
</evidence>
<dbReference type="PANTHER" id="PTHR36765">
    <property type="entry name" value="EXPRESSED PROTEIN"/>
    <property type="match status" value="1"/>
</dbReference>
<reference evidence="2 3" key="1">
    <citation type="journal article" date="2018" name="PLoS Genet.">
        <title>Population sequencing reveals clonal diversity and ancestral inbreeding in the grapevine cultivar Chardonnay.</title>
        <authorList>
            <person name="Roach M.J."/>
            <person name="Johnson D.L."/>
            <person name="Bohlmann J."/>
            <person name="van Vuuren H.J."/>
            <person name="Jones S.J."/>
            <person name="Pretorius I.S."/>
            <person name="Schmidt S.A."/>
            <person name="Borneman A.R."/>
        </authorList>
    </citation>
    <scope>NUCLEOTIDE SEQUENCE [LARGE SCALE GENOMIC DNA]</scope>
    <source>
        <strain evidence="3">cv. Chardonnay</strain>
        <tissue evidence="2">Leaf</tissue>
    </source>
</reference>
<organism evidence="2 3">
    <name type="scientific">Vitis vinifera</name>
    <name type="common">Grape</name>
    <dbReference type="NCBI Taxonomy" id="29760"/>
    <lineage>
        <taxon>Eukaryota</taxon>
        <taxon>Viridiplantae</taxon>
        <taxon>Streptophyta</taxon>
        <taxon>Embryophyta</taxon>
        <taxon>Tracheophyta</taxon>
        <taxon>Spermatophyta</taxon>
        <taxon>Magnoliopsida</taxon>
        <taxon>eudicotyledons</taxon>
        <taxon>Gunneridae</taxon>
        <taxon>Pentapetalae</taxon>
        <taxon>rosids</taxon>
        <taxon>Vitales</taxon>
        <taxon>Vitaceae</taxon>
        <taxon>Viteae</taxon>
        <taxon>Vitis</taxon>
    </lineage>
</organism>
<feature type="region of interest" description="Disordered" evidence="1">
    <location>
        <begin position="1"/>
        <end position="37"/>
    </location>
</feature>
<dbReference type="PANTHER" id="PTHR36765:SF1">
    <property type="entry name" value="EXPRESSED PROTEIN"/>
    <property type="match status" value="1"/>
</dbReference>
<evidence type="ECO:0000256" key="1">
    <source>
        <dbReference type="SAM" id="MobiDB-lite"/>
    </source>
</evidence>
<dbReference type="AlphaFoldDB" id="A0A438FBI7"/>
<accession>A0A438FBI7</accession>
<feature type="region of interest" description="Disordered" evidence="1">
    <location>
        <begin position="105"/>
        <end position="127"/>
    </location>
</feature>
<gene>
    <name evidence="2" type="ORF">CK203_089588</name>
</gene>
<name>A0A438FBI7_VITVI</name>
<dbReference type="EMBL" id="QGNW01001056">
    <property type="protein sequence ID" value="RVW57357.1"/>
    <property type="molecule type" value="Genomic_DNA"/>
</dbReference>
<comment type="caution">
    <text evidence="2">The sequence shown here is derived from an EMBL/GenBank/DDBJ whole genome shotgun (WGS) entry which is preliminary data.</text>
</comment>